<dbReference type="GO" id="GO:0017057">
    <property type="term" value="F:6-phosphogluconolactonase activity"/>
    <property type="evidence" value="ECO:0007669"/>
    <property type="project" value="TreeGrafter"/>
</dbReference>
<evidence type="ECO:0000313" key="4">
    <source>
        <dbReference type="Proteomes" id="UP000541185"/>
    </source>
</evidence>
<evidence type="ECO:0000256" key="2">
    <source>
        <dbReference type="ARBA" id="ARBA00022526"/>
    </source>
</evidence>
<organism evidence="3 4">
    <name type="scientific">Ramlibacter agri</name>
    <dbReference type="NCBI Taxonomy" id="2728837"/>
    <lineage>
        <taxon>Bacteria</taxon>
        <taxon>Pseudomonadati</taxon>
        <taxon>Pseudomonadota</taxon>
        <taxon>Betaproteobacteria</taxon>
        <taxon>Burkholderiales</taxon>
        <taxon>Comamonadaceae</taxon>
        <taxon>Ramlibacter</taxon>
    </lineage>
</organism>
<dbReference type="SUPFAM" id="SSF51004">
    <property type="entry name" value="C-terminal (heme d1) domain of cytochrome cd1-nitrite reductase"/>
    <property type="match status" value="1"/>
</dbReference>
<comment type="similarity">
    <text evidence="1">Belongs to the cycloisomerase 2 family.</text>
</comment>
<dbReference type="PANTHER" id="PTHR30344:SF1">
    <property type="entry name" value="6-PHOSPHOGLUCONOLACTONASE"/>
    <property type="match status" value="1"/>
</dbReference>
<evidence type="ECO:0000256" key="1">
    <source>
        <dbReference type="ARBA" id="ARBA00005564"/>
    </source>
</evidence>
<dbReference type="Proteomes" id="UP000541185">
    <property type="component" value="Unassembled WGS sequence"/>
</dbReference>
<evidence type="ECO:0000313" key="3">
    <source>
        <dbReference type="EMBL" id="NML44068.1"/>
    </source>
</evidence>
<gene>
    <name evidence="3" type="ORF">HHL11_09935</name>
</gene>
<keyword evidence="2" id="KW-0313">Glucose metabolism</keyword>
<dbReference type="InterPro" id="IPR050282">
    <property type="entry name" value="Cycloisomerase_2"/>
</dbReference>
<proteinExistence type="inferred from homology"/>
<dbReference type="InterPro" id="IPR011048">
    <property type="entry name" value="Haem_d1_sf"/>
</dbReference>
<keyword evidence="4" id="KW-1185">Reference proteome</keyword>
<protein>
    <submittedName>
        <fullName evidence="3">Lactonase family protein</fullName>
    </submittedName>
</protein>
<name>A0A848H8T7_9BURK</name>
<dbReference type="PANTHER" id="PTHR30344">
    <property type="entry name" value="6-PHOSPHOGLUCONOLACTONASE-RELATED"/>
    <property type="match status" value="1"/>
</dbReference>
<comment type="caution">
    <text evidence="3">The sequence shown here is derived from an EMBL/GenBank/DDBJ whole genome shotgun (WGS) entry which is preliminary data.</text>
</comment>
<keyword evidence="2" id="KW-0119">Carbohydrate metabolism</keyword>
<dbReference type="GO" id="GO:0005829">
    <property type="term" value="C:cytosol"/>
    <property type="evidence" value="ECO:0007669"/>
    <property type="project" value="TreeGrafter"/>
</dbReference>
<dbReference type="GO" id="GO:0006006">
    <property type="term" value="P:glucose metabolic process"/>
    <property type="evidence" value="ECO:0007669"/>
    <property type="project" value="UniProtKB-KW"/>
</dbReference>
<dbReference type="Pfam" id="PF10282">
    <property type="entry name" value="Lactonase"/>
    <property type="match status" value="1"/>
</dbReference>
<dbReference type="InterPro" id="IPR015943">
    <property type="entry name" value="WD40/YVTN_repeat-like_dom_sf"/>
</dbReference>
<reference evidence="3 4" key="1">
    <citation type="submission" date="2020-04" db="EMBL/GenBank/DDBJ databases">
        <title>Ramlibacter sp. G-1-2-2 isolated from soil.</title>
        <authorList>
            <person name="Dahal R.H."/>
        </authorList>
    </citation>
    <scope>NUCLEOTIDE SEQUENCE [LARGE SCALE GENOMIC DNA]</scope>
    <source>
        <strain evidence="3 4">G-1-2-2</strain>
    </source>
</reference>
<dbReference type="InterPro" id="IPR019405">
    <property type="entry name" value="Lactonase_7-beta_prop"/>
</dbReference>
<sequence length="353" mass="37465">MVAYVGSRTTRERNARGDGISVFAVDERTGALECIQVLGGLVNPSFLALNRAGTRLYAVHGDQQEASAFSVAADGRIALMNQVPCGGRNPVHLALDASERFLVVSNHLSGNLTVLGVEGDGALGAIVQQVALPGEPGPHRKEQPFSKPHFNPFDPSRRFVVVPDKGLDRIFCFSFEGGKLVAASDIETREGAGPRHVAFHPKLPLVYSVNELDSTVTVYRLADGVLQPLQWLPMLPADYCGNSRSAEIEVNAAGTVLYASNRGHDSIAAYAIDGDGLLRFLGVTPSGGQTPRFFTLAPDQRHLFVLNEDSDSIVTFAVDAQGALSTTGRAVSCGSPVCMVFRPSGSSRSSSGS</sequence>
<dbReference type="EMBL" id="JABBFX010000001">
    <property type="protein sequence ID" value="NML44068.1"/>
    <property type="molecule type" value="Genomic_DNA"/>
</dbReference>
<dbReference type="Gene3D" id="2.130.10.10">
    <property type="entry name" value="YVTN repeat-like/Quinoprotein amine dehydrogenase"/>
    <property type="match status" value="1"/>
</dbReference>
<accession>A0A848H8T7</accession>
<dbReference type="AlphaFoldDB" id="A0A848H8T7"/>